<feature type="region of interest" description="Disordered" evidence="1">
    <location>
        <begin position="554"/>
        <end position="576"/>
    </location>
</feature>
<keyword evidence="3" id="KW-1185">Reference proteome</keyword>
<protein>
    <submittedName>
        <fullName evidence="2">Uncharacterized protein</fullName>
    </submittedName>
</protein>
<organism evidence="2 3">
    <name type="scientific">Collybia nuda</name>
    <dbReference type="NCBI Taxonomy" id="64659"/>
    <lineage>
        <taxon>Eukaryota</taxon>
        <taxon>Fungi</taxon>
        <taxon>Dikarya</taxon>
        <taxon>Basidiomycota</taxon>
        <taxon>Agaricomycotina</taxon>
        <taxon>Agaricomycetes</taxon>
        <taxon>Agaricomycetidae</taxon>
        <taxon>Agaricales</taxon>
        <taxon>Tricholomatineae</taxon>
        <taxon>Clitocybaceae</taxon>
        <taxon>Collybia</taxon>
    </lineage>
</organism>
<dbReference type="EMBL" id="MU150243">
    <property type="protein sequence ID" value="KAF9466214.1"/>
    <property type="molecule type" value="Genomic_DNA"/>
</dbReference>
<name>A0A9P5YCM0_9AGAR</name>
<dbReference type="Proteomes" id="UP000807353">
    <property type="component" value="Unassembled WGS sequence"/>
</dbReference>
<feature type="compositionally biased region" description="Basic and acidic residues" evidence="1">
    <location>
        <begin position="18"/>
        <end position="28"/>
    </location>
</feature>
<comment type="caution">
    <text evidence="2">The sequence shown here is derived from an EMBL/GenBank/DDBJ whole genome shotgun (WGS) entry which is preliminary data.</text>
</comment>
<feature type="region of interest" description="Disordered" evidence="1">
    <location>
        <begin position="18"/>
        <end position="63"/>
    </location>
</feature>
<feature type="compositionally biased region" description="Low complexity" evidence="1">
    <location>
        <begin position="29"/>
        <end position="42"/>
    </location>
</feature>
<feature type="region of interest" description="Disordered" evidence="1">
    <location>
        <begin position="207"/>
        <end position="274"/>
    </location>
</feature>
<proteinExistence type="predicted"/>
<dbReference type="AlphaFoldDB" id="A0A9P5YCM0"/>
<sequence>MVIFSRGDEERFFSKLKNSGRDPFRDVELLPSPSKSSLVPPVETLPPPPESSPIPELNESSDDDDYISKPIVGCSRNIEDDRADCKAHFFRLFRSHGLEVPTSCGQDVLPWVGKKGLLYQLLAWGVQLQNWPAEVPFPLETVSSTSQGIKSLKSKDVRVLLVSFSVPETWIKINKDIPHHFGRSRKKLPPPHNKKYNMGRRQFALGNIDNKGPARLGPSPAKTKKKQPVVKAEKGTRPPPPPDTEILDISLSFPPSNHTRLHGKTKVKSKAIVESSDNDEDLPILIKTKGKWKGAEKATVKSSSEESDGKDRNMVVDEVDSDPDSVHTADPNDDNYSRSNNVEWYEKKLPKKVVKAGASKGKGKAKSKIEVVLTVQKDSISAADPPPSNSAPEHPRPHPLGRKSVGPPPPPTAAPDQEYVLTAYDQDDVHKPFPTPRQPNQRLHISIPVDQSPTLALCPCSLLGAPSLITIQQLEATPPTTLMTRPPPGYHPHGAARPGIPTGRGHTPKSIMRNNKRGITTATTEGIPATPIPTSNIPIPIDDTMPTVNEDANAMEGAGEESWIGVEGSADPTDAE</sequence>
<feature type="compositionally biased region" description="Basic and acidic residues" evidence="1">
    <location>
        <begin position="297"/>
        <end position="315"/>
    </location>
</feature>
<evidence type="ECO:0000256" key="1">
    <source>
        <dbReference type="SAM" id="MobiDB-lite"/>
    </source>
</evidence>
<reference evidence="2" key="1">
    <citation type="submission" date="2020-11" db="EMBL/GenBank/DDBJ databases">
        <authorList>
            <consortium name="DOE Joint Genome Institute"/>
            <person name="Ahrendt S."/>
            <person name="Riley R."/>
            <person name="Andreopoulos W."/>
            <person name="Labutti K."/>
            <person name="Pangilinan J."/>
            <person name="Ruiz-Duenas F.J."/>
            <person name="Barrasa J.M."/>
            <person name="Sanchez-Garcia M."/>
            <person name="Camarero S."/>
            <person name="Miyauchi S."/>
            <person name="Serrano A."/>
            <person name="Linde D."/>
            <person name="Babiker R."/>
            <person name="Drula E."/>
            <person name="Ayuso-Fernandez I."/>
            <person name="Pacheco R."/>
            <person name="Padilla G."/>
            <person name="Ferreira P."/>
            <person name="Barriuso J."/>
            <person name="Kellner H."/>
            <person name="Castanera R."/>
            <person name="Alfaro M."/>
            <person name="Ramirez L."/>
            <person name="Pisabarro A.G."/>
            <person name="Kuo A."/>
            <person name="Tritt A."/>
            <person name="Lipzen A."/>
            <person name="He G."/>
            <person name="Yan M."/>
            <person name="Ng V."/>
            <person name="Cullen D."/>
            <person name="Martin F."/>
            <person name="Rosso M.-N."/>
            <person name="Henrissat B."/>
            <person name="Hibbett D."/>
            <person name="Martinez A.T."/>
            <person name="Grigoriev I.V."/>
        </authorList>
    </citation>
    <scope>NUCLEOTIDE SEQUENCE</scope>
    <source>
        <strain evidence="2">CBS 247.69</strain>
    </source>
</reference>
<accession>A0A9P5YCM0</accession>
<feature type="region of interest" description="Disordered" evidence="1">
    <location>
        <begin position="297"/>
        <end position="416"/>
    </location>
</feature>
<gene>
    <name evidence="2" type="ORF">BDZ94DRAFT_1306578</name>
</gene>
<evidence type="ECO:0000313" key="2">
    <source>
        <dbReference type="EMBL" id="KAF9466214.1"/>
    </source>
</evidence>
<evidence type="ECO:0000313" key="3">
    <source>
        <dbReference type="Proteomes" id="UP000807353"/>
    </source>
</evidence>
<feature type="compositionally biased region" description="Basic residues" evidence="1">
    <location>
        <begin position="259"/>
        <end position="269"/>
    </location>
</feature>
<feature type="compositionally biased region" description="Pro residues" evidence="1">
    <location>
        <begin position="43"/>
        <end position="52"/>
    </location>
</feature>